<dbReference type="InterPro" id="IPR036412">
    <property type="entry name" value="HAD-like_sf"/>
</dbReference>
<evidence type="ECO:0000256" key="4">
    <source>
        <dbReference type="ARBA" id="ARBA00022842"/>
    </source>
</evidence>
<feature type="compositionally biased region" description="Polar residues" evidence="5">
    <location>
        <begin position="16"/>
        <end position="26"/>
    </location>
</feature>
<evidence type="ECO:0008006" key="8">
    <source>
        <dbReference type="Google" id="ProtNLM"/>
    </source>
</evidence>
<protein>
    <recommendedName>
        <fullName evidence="8">Cytosolic purine 5'-nucleotidase</fullName>
    </recommendedName>
</protein>
<dbReference type="GO" id="GO:0046872">
    <property type="term" value="F:metal ion binding"/>
    <property type="evidence" value="ECO:0007669"/>
    <property type="project" value="UniProtKB-KW"/>
</dbReference>
<dbReference type="AlphaFoldDB" id="A0A813WED2"/>
<comment type="similarity">
    <text evidence="1">Belongs to the 5'(3')-deoxyribonucleotidase family.</text>
</comment>
<proteinExistence type="inferred from homology"/>
<keyword evidence="3" id="KW-0378">Hydrolase</keyword>
<comment type="caution">
    <text evidence="6">The sequence shown here is derived from an EMBL/GenBank/DDBJ whole genome shotgun (WGS) entry which is preliminary data.</text>
</comment>
<dbReference type="InterPro" id="IPR023214">
    <property type="entry name" value="HAD_sf"/>
</dbReference>
<organism evidence="6 7">
    <name type="scientific">Brachionus calyciflorus</name>
    <dbReference type="NCBI Taxonomy" id="104777"/>
    <lineage>
        <taxon>Eukaryota</taxon>
        <taxon>Metazoa</taxon>
        <taxon>Spiralia</taxon>
        <taxon>Gnathifera</taxon>
        <taxon>Rotifera</taxon>
        <taxon>Eurotatoria</taxon>
        <taxon>Monogononta</taxon>
        <taxon>Pseudotrocha</taxon>
        <taxon>Ploima</taxon>
        <taxon>Brachionidae</taxon>
        <taxon>Brachionus</taxon>
    </lineage>
</organism>
<dbReference type="Pfam" id="PF05761">
    <property type="entry name" value="5_nucleotid"/>
    <property type="match status" value="1"/>
</dbReference>
<dbReference type="PANTHER" id="PTHR12103">
    <property type="entry name" value="5'-NUCLEOTIDASE DOMAIN-CONTAINING"/>
    <property type="match status" value="1"/>
</dbReference>
<keyword evidence="2" id="KW-0479">Metal-binding</keyword>
<evidence type="ECO:0000256" key="3">
    <source>
        <dbReference type="ARBA" id="ARBA00022801"/>
    </source>
</evidence>
<dbReference type="InterPro" id="IPR008380">
    <property type="entry name" value="HAD-SF_hydro_IG_5-nucl"/>
</dbReference>
<dbReference type="GO" id="GO:0046037">
    <property type="term" value="P:GMP metabolic process"/>
    <property type="evidence" value="ECO:0007669"/>
    <property type="project" value="UniProtKB-ARBA"/>
</dbReference>
<sequence>MSQNSDTVKSAPDGELTNNHQNNQPFHQLKRETSHRVFVNRSLQMSKIKFFGFDMDYTLALYKSPQYEILAFNLVIEELLKLGYPQEIKNFVYDPTFPVRGLWYDKLYGNLLKVDAYGNILVCVHGFKFLRGSDIYKCYPNKYLNFDESRVYSLNTLFNLPEIYLLACMINYFTTSPLYEHHETGVSSGDIFVSFKAIFQDIRSAIDYVHVHGDLKRITVENMDEYVVKDNERLATLFNRMHENNTKVFLMTNSGYDYTDKIMSYLLNDTGRDWKTYFDYIVVDAKKPLFFAEGTSLKEVDCNTGLKQFGSHSGPLKKHQVYSGGNSEVFSKLIGSRGKDVLYVGDHIFGDIIKSKKERAWRTFLVVPELEQELATWHDKRTIFSEIEKLDKILSEKLIDLDSSSKTCPNISNIKHQIQRCIHEMDMSYGLLGSLFRSGSRQTHFASQVTRYADIYAASHLNLLHYPFFYLYKAPAMLMPHESTVNPFEPLGDNNYIRKSGRGLSAGSDAGSERDVASLAQAASAKLENERRKQTISASSEILVEQSENEGFRPATPSELTHHEDFDDDDDESDESKNSPSPPKVPAHTPK</sequence>
<dbReference type="Proteomes" id="UP000663879">
    <property type="component" value="Unassembled WGS sequence"/>
</dbReference>
<dbReference type="EMBL" id="CAJNOC010001279">
    <property type="protein sequence ID" value="CAF0851050.1"/>
    <property type="molecule type" value="Genomic_DNA"/>
</dbReference>
<gene>
    <name evidence="6" type="ORF">OXX778_LOCUS8953</name>
</gene>
<feature type="region of interest" description="Disordered" evidence="5">
    <location>
        <begin position="1"/>
        <end position="31"/>
    </location>
</feature>
<dbReference type="CDD" id="cd07522">
    <property type="entry name" value="HAD_cN-II"/>
    <property type="match status" value="1"/>
</dbReference>
<dbReference type="NCBIfam" id="TIGR02244">
    <property type="entry name" value="HAD-IG-Ncltidse"/>
    <property type="match status" value="1"/>
</dbReference>
<evidence type="ECO:0000256" key="2">
    <source>
        <dbReference type="ARBA" id="ARBA00022723"/>
    </source>
</evidence>
<dbReference type="PANTHER" id="PTHR12103:SF15">
    <property type="entry name" value="CYTOSOLIC PURINE 5'-NUCLEOTIDASE"/>
    <property type="match status" value="1"/>
</dbReference>
<keyword evidence="4" id="KW-0460">Magnesium</keyword>
<accession>A0A813WED2</accession>
<reference evidence="6" key="1">
    <citation type="submission" date="2021-02" db="EMBL/GenBank/DDBJ databases">
        <authorList>
            <person name="Nowell W R."/>
        </authorList>
    </citation>
    <scope>NUCLEOTIDE SEQUENCE</scope>
    <source>
        <strain evidence="6">Ploen Becks lab</strain>
    </source>
</reference>
<name>A0A813WED2_9BILA</name>
<evidence type="ECO:0000256" key="5">
    <source>
        <dbReference type="SAM" id="MobiDB-lite"/>
    </source>
</evidence>
<evidence type="ECO:0000256" key="1">
    <source>
        <dbReference type="ARBA" id="ARBA00009589"/>
    </source>
</evidence>
<keyword evidence="7" id="KW-1185">Reference proteome</keyword>
<evidence type="ECO:0000313" key="6">
    <source>
        <dbReference type="EMBL" id="CAF0851050.1"/>
    </source>
</evidence>
<dbReference type="Gene3D" id="3.40.50.1000">
    <property type="entry name" value="HAD superfamily/HAD-like"/>
    <property type="match status" value="2"/>
</dbReference>
<dbReference type="OrthoDB" id="10252832at2759"/>
<dbReference type="GO" id="GO:0008253">
    <property type="term" value="F:5'-nucleotidase activity"/>
    <property type="evidence" value="ECO:0007669"/>
    <property type="project" value="TreeGrafter"/>
</dbReference>
<feature type="region of interest" description="Disordered" evidence="5">
    <location>
        <begin position="525"/>
        <end position="591"/>
    </location>
</feature>
<dbReference type="SUPFAM" id="SSF56784">
    <property type="entry name" value="HAD-like"/>
    <property type="match status" value="1"/>
</dbReference>
<dbReference type="FunFam" id="3.40.50.1000:FF:000021">
    <property type="entry name" value="NT5C2 isoform 1"/>
    <property type="match status" value="1"/>
</dbReference>
<evidence type="ECO:0000313" key="7">
    <source>
        <dbReference type="Proteomes" id="UP000663879"/>
    </source>
</evidence>